<dbReference type="EMBL" id="AY943953">
    <property type="protein sequence ID" value="AAX51379.1"/>
    <property type="molecule type" value="Genomic_DNA"/>
</dbReference>
<dbReference type="RefSeq" id="WP_011265274.1">
    <property type="nucleotide sequence ID" value="NC_006912.1"/>
</dbReference>
<dbReference type="AlphaFoldDB" id="Q58IK4"/>
<gene>
    <name evidence="1" type="ORF">pFP1.38</name>
</gene>
<sequence>MTGTETAKARAAIALALGDTADHQDQADVLKALYDDTDRDNSVLVQPSDLLSDLGVTLSDQGAEDAADDLGEAAAYIGDNVGLRLHRAHASLTSSQEG</sequence>
<reference evidence="1" key="1">
    <citation type="journal article" date="2008" name="Appl. Environ. Microbiol.">
        <title>Characterization of replication and conjugation of Streptomyces circular plasmids pFP1 and pFP11 and their ability to propagate in linear mode with artificially attached telomeres.</title>
        <authorList>
            <person name="Zhang R."/>
            <person name="Zeng A."/>
            <person name="Fang P."/>
            <person name="Qin Z."/>
        </authorList>
    </citation>
    <scope>NUCLEOTIDE SEQUENCE</scope>
    <source>
        <strain evidence="1">FQ1</strain>
        <plasmid evidence="1">pFP1</plasmid>
    </source>
</reference>
<geneLocation type="plasmid" evidence="1">
    <name>pFP1</name>
</geneLocation>
<keyword evidence="1" id="KW-0614">Plasmid</keyword>
<proteinExistence type="predicted"/>
<evidence type="ECO:0000313" key="1">
    <source>
        <dbReference type="EMBL" id="AAX51379.1"/>
    </source>
</evidence>
<organism evidence="1">
    <name type="scientific">Streptomyces sp. FQ1</name>
    <dbReference type="NCBI Taxonomy" id="319426"/>
    <lineage>
        <taxon>Bacteria</taxon>
        <taxon>Bacillati</taxon>
        <taxon>Actinomycetota</taxon>
        <taxon>Actinomycetes</taxon>
        <taxon>Kitasatosporales</taxon>
        <taxon>Streptomycetaceae</taxon>
        <taxon>Streptomyces</taxon>
    </lineage>
</organism>
<protein>
    <submittedName>
        <fullName evidence="1">Uncharacterized protein</fullName>
    </submittedName>
</protein>
<name>Q58IK4_9ACTN</name>
<accession>Q58IK4</accession>